<dbReference type="InParanoid" id="G7DYC9"/>
<dbReference type="PRINTS" id="PR00081">
    <property type="entry name" value="GDHRDH"/>
</dbReference>
<comment type="catalytic activity">
    <reaction evidence="4">
        <text>a (2E,4E)-dienoyl-CoA + NADPH + H(+) = a 4,5-saturated-(3E)-enoyl-CoA + NADP(+)</text>
        <dbReference type="Rhea" id="RHEA:45912"/>
        <dbReference type="ChEBI" id="CHEBI:15378"/>
        <dbReference type="ChEBI" id="CHEBI:57783"/>
        <dbReference type="ChEBI" id="CHEBI:58349"/>
        <dbReference type="ChEBI" id="CHEBI:85101"/>
        <dbReference type="ChEBI" id="CHEBI:85493"/>
        <dbReference type="EC" id="1.3.1.124"/>
    </reaction>
</comment>
<dbReference type="PANTHER" id="PTHR43296:SF2">
    <property type="entry name" value="PEROXISOMAL 2,4-DIENOYL-COA REDUCTASE [(3E)-ENOYL-COA-PRODUCING]"/>
    <property type="match status" value="1"/>
</dbReference>
<dbReference type="GO" id="GO:0009062">
    <property type="term" value="P:fatty acid catabolic process"/>
    <property type="evidence" value="ECO:0007669"/>
    <property type="project" value="InterPro"/>
</dbReference>
<dbReference type="GO" id="GO:0008670">
    <property type="term" value="F:2,4-dienoyl-CoA reductase (NADPH) activity"/>
    <property type="evidence" value="ECO:0007669"/>
    <property type="project" value="InterPro"/>
</dbReference>
<dbReference type="InterPro" id="IPR036291">
    <property type="entry name" value="NAD(P)-bd_dom_sf"/>
</dbReference>
<comment type="caution">
    <text evidence="6">The sequence shown here is derived from an EMBL/GenBank/DDBJ whole genome shotgun (WGS) entry which is preliminary data.</text>
</comment>
<dbReference type="Gene3D" id="3.40.50.720">
    <property type="entry name" value="NAD(P)-binding Rossmann-like Domain"/>
    <property type="match status" value="1"/>
</dbReference>
<dbReference type="AlphaFoldDB" id="G7DYC9"/>
<gene>
    <name evidence="6" type="primary">Mo02245</name>
    <name evidence="6" type="ORF">E5Q_02245</name>
</gene>
<keyword evidence="2" id="KW-0560">Oxidoreductase</keyword>
<evidence type="ECO:0000256" key="3">
    <source>
        <dbReference type="ARBA" id="ARBA00026117"/>
    </source>
</evidence>
<reference evidence="6 7" key="2">
    <citation type="journal article" date="2012" name="Open Biol.">
        <title>Characteristics of nucleosomes and linker DNA regions on the genome of the basidiomycete Mixia osmundae revealed by mono- and dinucleosome mapping.</title>
        <authorList>
            <person name="Nishida H."/>
            <person name="Kondo S."/>
            <person name="Matsumoto T."/>
            <person name="Suzuki Y."/>
            <person name="Yoshikawa H."/>
            <person name="Taylor T.D."/>
            <person name="Sugiyama J."/>
        </authorList>
    </citation>
    <scope>NUCLEOTIDE SEQUENCE [LARGE SCALE GENOMIC DNA]</scope>
    <source>
        <strain evidence="7">CBS 9802 / IAM 14324 / JCM 22182 / KY 12970</strain>
    </source>
</reference>
<dbReference type="RefSeq" id="XP_014570091.1">
    <property type="nucleotide sequence ID" value="XM_014714605.1"/>
</dbReference>
<evidence type="ECO:0000313" key="7">
    <source>
        <dbReference type="Proteomes" id="UP000009131"/>
    </source>
</evidence>
<dbReference type="HOGENOM" id="CLU_010194_1_2_1"/>
<organism evidence="6 7">
    <name type="scientific">Mixia osmundae (strain CBS 9802 / IAM 14324 / JCM 22182 / KY 12970)</name>
    <dbReference type="NCBI Taxonomy" id="764103"/>
    <lineage>
        <taxon>Eukaryota</taxon>
        <taxon>Fungi</taxon>
        <taxon>Dikarya</taxon>
        <taxon>Basidiomycota</taxon>
        <taxon>Pucciniomycotina</taxon>
        <taxon>Mixiomycetes</taxon>
        <taxon>Mixiales</taxon>
        <taxon>Mixiaceae</taxon>
        <taxon>Mixia</taxon>
    </lineage>
</organism>
<dbReference type="OMA" id="ITPMGRP"/>
<dbReference type="InterPro" id="IPR045017">
    <property type="entry name" value="DECR2-like"/>
</dbReference>
<dbReference type="GO" id="GO:0005777">
    <property type="term" value="C:peroxisome"/>
    <property type="evidence" value="ECO:0007669"/>
    <property type="project" value="TreeGrafter"/>
</dbReference>
<dbReference type="PANTHER" id="PTHR43296">
    <property type="entry name" value="PEROXISOMAL 2,4-DIENOYL-COA REDUCTASE"/>
    <property type="match status" value="1"/>
</dbReference>
<dbReference type="eggNOG" id="KOG0725">
    <property type="taxonomic scope" value="Eukaryota"/>
</dbReference>
<accession>G7DYC9</accession>
<dbReference type="CDD" id="cd05369">
    <property type="entry name" value="TER_DECR_SDR_a"/>
    <property type="match status" value="1"/>
</dbReference>
<evidence type="ECO:0000256" key="1">
    <source>
        <dbReference type="ARBA" id="ARBA00022857"/>
    </source>
</evidence>
<proteinExistence type="predicted"/>
<protein>
    <recommendedName>
        <fullName evidence="3">2,4-dienoyl-CoA reductase [(3E)-enoyl-CoA-producing]</fullName>
        <ecNumber evidence="3">1.3.1.124</ecNumber>
    </recommendedName>
</protein>
<dbReference type="Proteomes" id="UP000009131">
    <property type="component" value="Unassembled WGS sequence"/>
</dbReference>
<keyword evidence="1" id="KW-0521">NADP</keyword>
<name>G7DYC9_MIXOS</name>
<comment type="catalytic activity">
    <reaction evidence="5">
        <text>a (2E,4Z)-dienoyl-CoA + NADPH + H(+) = a 4,5-saturated-(3E)-enoyl-CoA + NADP(+)</text>
        <dbReference type="Rhea" id="RHEA:61892"/>
        <dbReference type="ChEBI" id="CHEBI:15378"/>
        <dbReference type="ChEBI" id="CHEBI:57783"/>
        <dbReference type="ChEBI" id="CHEBI:58349"/>
        <dbReference type="ChEBI" id="CHEBI:85099"/>
        <dbReference type="ChEBI" id="CHEBI:85493"/>
        <dbReference type="EC" id="1.3.1.124"/>
    </reaction>
</comment>
<dbReference type="Pfam" id="PF13561">
    <property type="entry name" value="adh_short_C2"/>
    <property type="match status" value="1"/>
</dbReference>
<sequence length="280" mass="29619">MSVRSDAVFREDVFYRKTVLTTGGGSGICKGMTLAMMRHGCNAIIVGRNKEKITSAAAELSRQTKRKCIGVSADVRDVKSLEKAVEEGVEEFGGIDYVICGAAGNFLALGENISPNAFKSVIDIDLLGTFNTIKATLPHVKTAAGAYIAVSATLHYSGLIMQSHASAAKAGVDALCRSLAVELGPSGVRYMTLAPGPIAGTEGIDRLLPTELKEQAVRSIPLQRLGTIDDIANATVFLFSPAASFVTGTTLVVDGGQWHTQQQFGYPESVSADSQPRPRL</sequence>
<reference evidence="6 7" key="1">
    <citation type="journal article" date="2011" name="J. Gen. Appl. Microbiol.">
        <title>Draft genome sequencing of the enigmatic basidiomycete Mixia osmundae.</title>
        <authorList>
            <person name="Nishida H."/>
            <person name="Nagatsuka Y."/>
            <person name="Sugiyama J."/>
        </authorList>
    </citation>
    <scope>NUCLEOTIDE SEQUENCE [LARGE SCALE GENOMIC DNA]</scope>
    <source>
        <strain evidence="7">CBS 9802 / IAM 14324 / JCM 22182 / KY 12970</strain>
    </source>
</reference>
<evidence type="ECO:0000256" key="5">
    <source>
        <dbReference type="ARBA" id="ARBA00048340"/>
    </source>
</evidence>
<evidence type="ECO:0000256" key="4">
    <source>
        <dbReference type="ARBA" id="ARBA00048009"/>
    </source>
</evidence>
<keyword evidence="7" id="KW-1185">Reference proteome</keyword>
<dbReference type="EMBL" id="BABT02000062">
    <property type="protein sequence ID" value="GAA95589.1"/>
    <property type="molecule type" value="Genomic_DNA"/>
</dbReference>
<dbReference type="SUPFAM" id="SSF51735">
    <property type="entry name" value="NAD(P)-binding Rossmann-fold domains"/>
    <property type="match status" value="1"/>
</dbReference>
<evidence type="ECO:0000313" key="6">
    <source>
        <dbReference type="EMBL" id="GAA95589.1"/>
    </source>
</evidence>
<dbReference type="EC" id="1.3.1.124" evidence="3"/>
<dbReference type="InterPro" id="IPR002347">
    <property type="entry name" value="SDR_fam"/>
</dbReference>
<dbReference type="STRING" id="764103.G7DYC9"/>
<dbReference type="OrthoDB" id="2136131at2759"/>
<evidence type="ECO:0000256" key="2">
    <source>
        <dbReference type="ARBA" id="ARBA00023002"/>
    </source>
</evidence>